<organism evidence="1 2">
    <name type="scientific">Nephila pilipes</name>
    <name type="common">Giant wood spider</name>
    <name type="synonym">Nephila maculata</name>
    <dbReference type="NCBI Taxonomy" id="299642"/>
    <lineage>
        <taxon>Eukaryota</taxon>
        <taxon>Metazoa</taxon>
        <taxon>Ecdysozoa</taxon>
        <taxon>Arthropoda</taxon>
        <taxon>Chelicerata</taxon>
        <taxon>Arachnida</taxon>
        <taxon>Araneae</taxon>
        <taxon>Araneomorphae</taxon>
        <taxon>Entelegynae</taxon>
        <taxon>Araneoidea</taxon>
        <taxon>Nephilidae</taxon>
        <taxon>Nephila</taxon>
    </lineage>
</organism>
<comment type="caution">
    <text evidence="1">The sequence shown here is derived from an EMBL/GenBank/DDBJ whole genome shotgun (WGS) entry which is preliminary data.</text>
</comment>
<protein>
    <submittedName>
        <fullName evidence="1">Uncharacterized protein</fullName>
    </submittedName>
</protein>
<dbReference type="AlphaFoldDB" id="A0A8X6UDL4"/>
<dbReference type="OrthoDB" id="9971063at2759"/>
<dbReference type="EMBL" id="BMAW01076928">
    <property type="protein sequence ID" value="GFU03816.1"/>
    <property type="molecule type" value="Genomic_DNA"/>
</dbReference>
<reference evidence="1" key="1">
    <citation type="submission" date="2020-08" db="EMBL/GenBank/DDBJ databases">
        <title>Multicomponent nature underlies the extraordinary mechanical properties of spider dragline silk.</title>
        <authorList>
            <person name="Kono N."/>
            <person name="Nakamura H."/>
            <person name="Mori M."/>
            <person name="Yoshida Y."/>
            <person name="Ohtoshi R."/>
            <person name="Malay A.D."/>
            <person name="Moran D.A.P."/>
            <person name="Tomita M."/>
            <person name="Numata K."/>
            <person name="Arakawa K."/>
        </authorList>
    </citation>
    <scope>NUCLEOTIDE SEQUENCE</scope>
</reference>
<accession>A0A8X6UDL4</accession>
<proteinExistence type="predicted"/>
<dbReference type="Proteomes" id="UP000887013">
    <property type="component" value="Unassembled WGS sequence"/>
</dbReference>
<evidence type="ECO:0000313" key="1">
    <source>
        <dbReference type="EMBL" id="GFU03816.1"/>
    </source>
</evidence>
<sequence>MSILKLIIEIPLRSANKWHPLDLYFFPVVRCPRWCCPPHNIFVAIDQLLRETRTFISAQSDGERSHNVYILQMKENIPQCFTDYPLISTRVVAAELDAPHTAVWNVLHTAKMYPSTSRRYNFYTKATIPIVNSL</sequence>
<name>A0A8X6UDL4_NEPPI</name>
<keyword evidence="2" id="KW-1185">Reference proteome</keyword>
<gene>
    <name evidence="1" type="ORF">NPIL_394741</name>
</gene>
<evidence type="ECO:0000313" key="2">
    <source>
        <dbReference type="Proteomes" id="UP000887013"/>
    </source>
</evidence>